<feature type="region of interest" description="Disordered" evidence="2">
    <location>
        <begin position="268"/>
        <end position="320"/>
    </location>
</feature>
<keyword evidence="1" id="KW-0175">Coiled coil</keyword>
<dbReference type="GO" id="GO:0036064">
    <property type="term" value="C:ciliary basal body"/>
    <property type="evidence" value="ECO:0007669"/>
    <property type="project" value="TreeGrafter"/>
</dbReference>
<dbReference type="OrthoDB" id="78308at2759"/>
<evidence type="ECO:0000313" key="4">
    <source>
        <dbReference type="Proteomes" id="UP000812440"/>
    </source>
</evidence>
<dbReference type="GO" id="GO:0044782">
    <property type="term" value="P:cilium organization"/>
    <property type="evidence" value="ECO:0007669"/>
    <property type="project" value="TreeGrafter"/>
</dbReference>
<sequence length="614" mass="67979">MTFQLSKAIANCLSISSSLKHLELHGLPLRERDLKMLNKGLASSSSVESLSIAYSSCGDEGMEIICQVVKNSPTIKTVNFTGCSLTCLGAEHIANIIKHQATRRHSEAWAESLRYRRPDLDCMTGLRRITLNCNNLIGDRGAIALAEVIGEDLWLKALDLRQCGISNEGAQAFLNAFQTNTTLIVLDIRRNPLIGMEQSRYIHFYYKWNSPPSSKVNSNIRQKFKSINNRNGRKGKNIVRLELYDPDPKPPGAEGFLPWRTAGRANRHDTAAEVSLDSETDTAAEVSLDSEVSESEGSDNSLHTINKEYKGPGSPEKISGRSYKRLQDELQEYQRMLHEERKARLQADDRIAELEIENIRLRQINHTLSESLHSRTVTSAVLEDEGVLDSIERSFNKFHAFLDLLKDAGLGQLASIAGLDQSDFALPGDPQMSSTIDKAAQQSQIQQQNLHGTFVIHQEPTEDKNVDNIVLSETQTSDVRPSGEAGEYCATSQKSKDVFDLDLNARDTNINSGSLSELGDAKCATPNPFDMKVLNKKCSGSDSSLSKKSIASQKSKGSANEKEKKRSSKENLFGPKRSSPESNTEKNQKASLTDASVSDSEKLDRIYTKASRNL</sequence>
<reference evidence="3" key="1">
    <citation type="thesis" date="2020" institute="ProQuest LLC" country="789 East Eisenhower Parkway, Ann Arbor, MI, USA">
        <title>Comparative Genomics and Chromosome Evolution.</title>
        <authorList>
            <person name="Mudd A.B."/>
        </authorList>
    </citation>
    <scope>NUCLEOTIDE SEQUENCE</scope>
    <source>
        <strain evidence="3">Female2</strain>
        <tissue evidence="3">Blood</tissue>
    </source>
</reference>
<comment type="caution">
    <text evidence="3">The sequence shown here is derived from an EMBL/GenBank/DDBJ whole genome shotgun (WGS) entry which is preliminary data.</text>
</comment>
<dbReference type="Proteomes" id="UP000812440">
    <property type="component" value="Chromosome 1"/>
</dbReference>
<feature type="coiled-coil region" evidence="1">
    <location>
        <begin position="323"/>
        <end position="357"/>
    </location>
</feature>
<dbReference type="PANTHER" id="PTHR24110:SF3">
    <property type="entry name" value="CENTROSOMAL PROTEIN OF 78 KDA"/>
    <property type="match status" value="1"/>
</dbReference>
<dbReference type="GO" id="GO:0005813">
    <property type="term" value="C:centrosome"/>
    <property type="evidence" value="ECO:0007669"/>
    <property type="project" value="TreeGrafter"/>
</dbReference>
<organism evidence="3 4">
    <name type="scientific">Hymenochirus boettgeri</name>
    <name type="common">Congo dwarf clawed frog</name>
    <dbReference type="NCBI Taxonomy" id="247094"/>
    <lineage>
        <taxon>Eukaryota</taxon>
        <taxon>Metazoa</taxon>
        <taxon>Chordata</taxon>
        <taxon>Craniata</taxon>
        <taxon>Vertebrata</taxon>
        <taxon>Euteleostomi</taxon>
        <taxon>Amphibia</taxon>
        <taxon>Batrachia</taxon>
        <taxon>Anura</taxon>
        <taxon>Pipoidea</taxon>
        <taxon>Pipidae</taxon>
        <taxon>Pipinae</taxon>
        <taxon>Hymenochirus</taxon>
    </lineage>
</organism>
<proteinExistence type="predicted"/>
<accession>A0A8T2KL42</accession>
<feature type="compositionally biased region" description="Polar residues" evidence="2">
    <location>
        <begin position="589"/>
        <end position="598"/>
    </location>
</feature>
<gene>
    <name evidence="3" type="ORF">GDO86_001465</name>
</gene>
<feature type="compositionally biased region" description="Low complexity" evidence="2">
    <location>
        <begin position="538"/>
        <end position="558"/>
    </location>
</feature>
<dbReference type="PANTHER" id="PTHR24110">
    <property type="entry name" value="CENTROSOMAL PROTEIN OF 78 KDA"/>
    <property type="match status" value="1"/>
</dbReference>
<dbReference type="InterPro" id="IPR026212">
    <property type="entry name" value="Cep78"/>
</dbReference>
<dbReference type="Pfam" id="PF13516">
    <property type="entry name" value="LRR_6"/>
    <property type="match status" value="2"/>
</dbReference>
<dbReference type="InterPro" id="IPR032675">
    <property type="entry name" value="LRR_dom_sf"/>
</dbReference>
<evidence type="ECO:0000256" key="1">
    <source>
        <dbReference type="SAM" id="Coils"/>
    </source>
</evidence>
<evidence type="ECO:0008006" key="5">
    <source>
        <dbReference type="Google" id="ProtNLM"/>
    </source>
</evidence>
<keyword evidence="4" id="KW-1185">Reference proteome</keyword>
<evidence type="ECO:0000256" key="2">
    <source>
        <dbReference type="SAM" id="MobiDB-lite"/>
    </source>
</evidence>
<dbReference type="EMBL" id="JAACNH010000001">
    <property type="protein sequence ID" value="KAG8455271.1"/>
    <property type="molecule type" value="Genomic_DNA"/>
</dbReference>
<dbReference type="SMART" id="SM00368">
    <property type="entry name" value="LRR_RI"/>
    <property type="match status" value="5"/>
</dbReference>
<dbReference type="SUPFAM" id="SSF52047">
    <property type="entry name" value="RNI-like"/>
    <property type="match status" value="1"/>
</dbReference>
<dbReference type="InterPro" id="IPR001611">
    <property type="entry name" value="Leu-rich_rpt"/>
</dbReference>
<dbReference type="AlphaFoldDB" id="A0A8T2KL42"/>
<dbReference type="Gene3D" id="3.80.10.10">
    <property type="entry name" value="Ribonuclease Inhibitor"/>
    <property type="match status" value="2"/>
</dbReference>
<feature type="region of interest" description="Disordered" evidence="2">
    <location>
        <begin position="538"/>
        <end position="614"/>
    </location>
</feature>
<evidence type="ECO:0000313" key="3">
    <source>
        <dbReference type="EMBL" id="KAG8455271.1"/>
    </source>
</evidence>
<dbReference type="PRINTS" id="PR02062">
    <property type="entry name" value="CENTROSOME78"/>
</dbReference>
<name>A0A8T2KL42_9PIPI</name>
<protein>
    <recommendedName>
        <fullName evidence="5">Centrosomal protein of 78 kDa</fullName>
    </recommendedName>
</protein>